<gene>
    <name evidence="4" type="ORF">J4050_02495</name>
</gene>
<dbReference type="PANTHER" id="PTHR30383:SF5">
    <property type="entry name" value="SGNH HYDROLASE-TYPE ESTERASE DOMAIN-CONTAINING PROTEIN"/>
    <property type="match status" value="1"/>
</dbReference>
<evidence type="ECO:0000313" key="4">
    <source>
        <dbReference type="EMBL" id="MBO3115597.1"/>
    </source>
</evidence>
<dbReference type="SUPFAM" id="SSF52266">
    <property type="entry name" value="SGNH hydrolase"/>
    <property type="match status" value="1"/>
</dbReference>
<feature type="compositionally biased region" description="Acidic residues" evidence="1">
    <location>
        <begin position="30"/>
        <end position="39"/>
    </location>
</feature>
<dbReference type="InterPro" id="IPR013830">
    <property type="entry name" value="SGNH_hydro"/>
</dbReference>
<proteinExistence type="predicted"/>
<feature type="domain" description="SGNH hydrolase-type esterase" evidence="3">
    <location>
        <begin position="73"/>
        <end position="251"/>
    </location>
</feature>
<comment type="caution">
    <text evidence="4">The sequence shown here is derived from an EMBL/GenBank/DDBJ whole genome shotgun (WGS) entry which is preliminary data.</text>
</comment>
<feature type="chain" id="PRO_5047447597" evidence="2">
    <location>
        <begin position="20"/>
        <end position="269"/>
    </location>
</feature>
<name>A0ABS3SYN0_9FLAO</name>
<feature type="signal peptide" evidence="2">
    <location>
        <begin position="1"/>
        <end position="19"/>
    </location>
</feature>
<organism evidence="4 5">
    <name type="scientific">Winogradskyella pelagia</name>
    <dbReference type="NCBI Taxonomy" id="2819984"/>
    <lineage>
        <taxon>Bacteria</taxon>
        <taxon>Pseudomonadati</taxon>
        <taxon>Bacteroidota</taxon>
        <taxon>Flavobacteriia</taxon>
        <taxon>Flavobacteriales</taxon>
        <taxon>Flavobacteriaceae</taxon>
        <taxon>Winogradskyella</taxon>
    </lineage>
</organism>
<dbReference type="Gene3D" id="3.40.50.1110">
    <property type="entry name" value="SGNH hydrolase"/>
    <property type="match status" value="1"/>
</dbReference>
<dbReference type="Pfam" id="PF13472">
    <property type="entry name" value="Lipase_GDSL_2"/>
    <property type="match status" value="1"/>
</dbReference>
<reference evidence="4 5" key="1">
    <citation type="submission" date="2021-03" db="EMBL/GenBank/DDBJ databases">
        <title>Winogradskyella sp. nov., isolated from costal sediment.</title>
        <authorList>
            <person name="Gao C."/>
        </authorList>
    </citation>
    <scope>NUCLEOTIDE SEQUENCE [LARGE SCALE GENOMIC DNA]</scope>
    <source>
        <strain evidence="4 5">DF17</strain>
    </source>
</reference>
<dbReference type="Proteomes" id="UP000676776">
    <property type="component" value="Unassembled WGS sequence"/>
</dbReference>
<feature type="compositionally biased region" description="Polar residues" evidence="1">
    <location>
        <begin position="40"/>
        <end position="54"/>
    </location>
</feature>
<feature type="region of interest" description="Disordered" evidence="1">
    <location>
        <begin position="23"/>
        <end position="65"/>
    </location>
</feature>
<dbReference type="RefSeq" id="WP_208152376.1">
    <property type="nucleotide sequence ID" value="NZ_JAGEVF010000002.1"/>
</dbReference>
<dbReference type="GO" id="GO:0016787">
    <property type="term" value="F:hydrolase activity"/>
    <property type="evidence" value="ECO:0007669"/>
    <property type="project" value="UniProtKB-KW"/>
</dbReference>
<dbReference type="InterPro" id="IPR036514">
    <property type="entry name" value="SGNH_hydro_sf"/>
</dbReference>
<evidence type="ECO:0000259" key="3">
    <source>
        <dbReference type="Pfam" id="PF13472"/>
    </source>
</evidence>
<accession>A0ABS3SYN0</accession>
<evidence type="ECO:0000313" key="5">
    <source>
        <dbReference type="Proteomes" id="UP000676776"/>
    </source>
</evidence>
<keyword evidence="4" id="KW-0378">Hydrolase</keyword>
<keyword evidence="5" id="KW-1185">Reference proteome</keyword>
<evidence type="ECO:0000256" key="1">
    <source>
        <dbReference type="SAM" id="MobiDB-lite"/>
    </source>
</evidence>
<dbReference type="PROSITE" id="PS51257">
    <property type="entry name" value="PROKAR_LIPOPROTEIN"/>
    <property type="match status" value="1"/>
</dbReference>
<dbReference type="CDD" id="cd01832">
    <property type="entry name" value="SGNH_hydrolase_like_1"/>
    <property type="match status" value="1"/>
</dbReference>
<dbReference type="PANTHER" id="PTHR30383">
    <property type="entry name" value="THIOESTERASE 1/PROTEASE 1/LYSOPHOSPHOLIPASE L1"/>
    <property type="match status" value="1"/>
</dbReference>
<dbReference type="EMBL" id="JAGEVF010000002">
    <property type="protein sequence ID" value="MBO3115597.1"/>
    <property type="molecule type" value="Genomic_DNA"/>
</dbReference>
<protein>
    <submittedName>
        <fullName evidence="4">SGNH/GDSL hydrolase family protein</fullName>
    </submittedName>
</protein>
<dbReference type="InterPro" id="IPR051532">
    <property type="entry name" value="Ester_Hydrolysis_Enzymes"/>
</dbReference>
<keyword evidence="2" id="KW-0732">Signal</keyword>
<sequence length="269" mass="29713">MKKSLVLLLLLVLALSCSTEPPNIQLGPYDADENTDEGETNTVDTDSTATGNGSNNNDVEPDNEPDLYSILSLGDSYTIGESVCSSCRFPEQLKDSLSNRYEDTEYNLNVIAQTGWTTTNLLNAIASANLTEDYDLVTLLIGVNNQYQNKPFSLYEFEFPQLIDKSIEAAEGDTSKVIVISIPDYAFTPFGQGQGNQEVTSDEIDQYNTYAEAYCNQMGISYVYITDITRQGLDNTDLVASDGLHPSELAYSKFVERILPLAIEKLELQ</sequence>
<evidence type="ECO:0000256" key="2">
    <source>
        <dbReference type="SAM" id="SignalP"/>
    </source>
</evidence>